<evidence type="ECO:0000256" key="1">
    <source>
        <dbReference type="SAM" id="MobiDB-lite"/>
    </source>
</evidence>
<feature type="domain" description="SPOR" evidence="3">
    <location>
        <begin position="133"/>
        <end position="209"/>
    </location>
</feature>
<proteinExistence type="predicted"/>
<accession>A0A345PHW5</accession>
<dbReference type="InterPro" id="IPR036680">
    <property type="entry name" value="SPOR-like_sf"/>
</dbReference>
<reference evidence="5" key="1">
    <citation type="submission" date="2017-11" db="EMBL/GenBank/DDBJ databases">
        <authorList>
            <person name="Zhu W."/>
        </authorList>
    </citation>
    <scope>NUCLEOTIDE SEQUENCE [LARGE SCALE GENOMIC DNA]</scope>
    <source>
        <strain evidence="5">160</strain>
    </source>
</reference>
<evidence type="ECO:0000259" key="3">
    <source>
        <dbReference type="PROSITE" id="PS51724"/>
    </source>
</evidence>
<dbReference type="PROSITE" id="PS51724">
    <property type="entry name" value="SPOR"/>
    <property type="match status" value="1"/>
</dbReference>
<dbReference type="EMBL" id="CP024848">
    <property type="protein sequence ID" value="AXI09595.1"/>
    <property type="molecule type" value="Genomic_DNA"/>
</dbReference>
<organism evidence="4 5">
    <name type="scientific">Oceanobacillus zhaokaii</name>
    <dbReference type="NCBI Taxonomy" id="2052660"/>
    <lineage>
        <taxon>Bacteria</taxon>
        <taxon>Bacillati</taxon>
        <taxon>Bacillota</taxon>
        <taxon>Bacilli</taxon>
        <taxon>Bacillales</taxon>
        <taxon>Bacillaceae</taxon>
        <taxon>Oceanobacillus</taxon>
    </lineage>
</organism>
<dbReference type="Gene3D" id="3.30.70.1070">
    <property type="entry name" value="Sporulation related repeat"/>
    <property type="match status" value="1"/>
</dbReference>
<dbReference type="SUPFAM" id="SSF110997">
    <property type="entry name" value="Sporulation related repeat"/>
    <property type="match status" value="1"/>
</dbReference>
<dbReference type="AlphaFoldDB" id="A0A345PHW5"/>
<gene>
    <name evidence="4" type="ORF">CUC15_11970</name>
</gene>
<sequence>MAKKKQVIIKQNGKVMDRQKHQSTKKTANDNLYQSEQAATVQEADNNDQEIPAIARPKQTNIKQSKKQDGRFRSLRVLLIAIGSAIVIGSVLSYVMFQIFVNVDGNQGAQPGLATTQINQSDNQNLPTSAHSLTPIDAFVLQAGVFANKANANEWVKSFADAGLDAIIWEKDAQYYLFLGIAATKEQANLIATELTSEFDIFIKEWSTAEGEIELTDAEYQFVQQFAEDFQTALPVLSEPAATLPENLFAEPSKQTITNSEKLGPITTEISKIADLTGTEANLSLLRLMSQYDQLFK</sequence>
<dbReference type="Proteomes" id="UP000253908">
    <property type="component" value="Chromosome"/>
</dbReference>
<evidence type="ECO:0000313" key="5">
    <source>
        <dbReference type="Proteomes" id="UP000253908"/>
    </source>
</evidence>
<dbReference type="RefSeq" id="WP_114916883.1">
    <property type="nucleotide sequence ID" value="NZ_CP024848.1"/>
</dbReference>
<feature type="region of interest" description="Disordered" evidence="1">
    <location>
        <begin position="1"/>
        <end position="32"/>
    </location>
</feature>
<name>A0A345PHW5_9BACI</name>
<dbReference type="OrthoDB" id="2969309at2"/>
<dbReference type="Pfam" id="PF05036">
    <property type="entry name" value="SPOR"/>
    <property type="match status" value="1"/>
</dbReference>
<keyword evidence="2" id="KW-0812">Transmembrane</keyword>
<evidence type="ECO:0000256" key="2">
    <source>
        <dbReference type="SAM" id="Phobius"/>
    </source>
</evidence>
<dbReference type="KEGG" id="ocn:CUC15_11970"/>
<keyword evidence="5" id="KW-1185">Reference proteome</keyword>
<feature type="transmembrane region" description="Helical" evidence="2">
    <location>
        <begin position="75"/>
        <end position="97"/>
    </location>
</feature>
<protein>
    <recommendedName>
        <fullName evidence="3">SPOR domain-containing protein</fullName>
    </recommendedName>
</protein>
<keyword evidence="2" id="KW-0472">Membrane</keyword>
<evidence type="ECO:0000313" key="4">
    <source>
        <dbReference type="EMBL" id="AXI09595.1"/>
    </source>
</evidence>
<keyword evidence="2" id="KW-1133">Transmembrane helix</keyword>
<dbReference type="GO" id="GO:0042834">
    <property type="term" value="F:peptidoglycan binding"/>
    <property type="evidence" value="ECO:0007669"/>
    <property type="project" value="InterPro"/>
</dbReference>
<dbReference type="InterPro" id="IPR007730">
    <property type="entry name" value="SPOR-like_dom"/>
</dbReference>